<dbReference type="STRING" id="1075417.SAMN05421823_110118"/>
<evidence type="ECO:0000256" key="2">
    <source>
        <dbReference type="ARBA" id="ARBA00022692"/>
    </source>
</evidence>
<dbReference type="Proteomes" id="UP000198510">
    <property type="component" value="Unassembled WGS sequence"/>
</dbReference>
<dbReference type="PANTHER" id="PTHR30441:SF8">
    <property type="entry name" value="DUF748 DOMAIN-CONTAINING PROTEIN"/>
    <property type="match status" value="1"/>
</dbReference>
<evidence type="ECO:0000313" key="9">
    <source>
        <dbReference type="Proteomes" id="UP000198510"/>
    </source>
</evidence>
<feature type="transmembrane region" description="Helical" evidence="6">
    <location>
        <begin position="29"/>
        <end position="47"/>
    </location>
</feature>
<dbReference type="PANTHER" id="PTHR30441">
    <property type="entry name" value="DUF748 DOMAIN-CONTAINING PROTEIN"/>
    <property type="match status" value="1"/>
</dbReference>
<dbReference type="InterPro" id="IPR007452">
    <property type="entry name" value="TamB_C"/>
</dbReference>
<evidence type="ECO:0000256" key="1">
    <source>
        <dbReference type="ARBA" id="ARBA00004167"/>
    </source>
</evidence>
<evidence type="ECO:0000259" key="7">
    <source>
        <dbReference type="PROSITE" id="PS50006"/>
    </source>
</evidence>
<dbReference type="OrthoDB" id="9811276at2"/>
<dbReference type="Pfam" id="PF04357">
    <property type="entry name" value="TamB"/>
    <property type="match status" value="1"/>
</dbReference>
<dbReference type="InterPro" id="IPR000253">
    <property type="entry name" value="FHA_dom"/>
</dbReference>
<sequence length="1661" mass="181989">MSENTEERAPEPKRHSLAWRIGKIALKSVLYLLLFVIGLVLLVWVALQIPAVQQFAVNKVTTTLQKQLGTEVRIGKVDIDFFKTVVLEDIYLEDQQRDTLLYAGHLGVDIGVFALGQQTINVNQVELERAYVNLYREPGQEKFNYEFVMEAFASSDTTVKDTTASAWKFDLEGVALNQVRFDFRDVPGGNDLQTYLNHFEVDLSTLGLDEPVLHPVIDLIEIEGLNVAFKQSAVDTNIVVAVQANPATDSVRNDTMKTFLDGFALTLNKFTISNTNLSYDITDSARVAEGLDYNHLAVGNLALEINDVELGDSAVQASLDQFAFTEKNSGFRLNNVALAARGEFPRVEATLKEFRTPNSALTHDLTIALADFRNEEQLMQTLVAQAQWQEDYFGMQDALYFAPDLDTFQALQNRKLYLNGNLDIRDGNLSLKNGNFHLDDALVLNLAAEAEAYYDPLRAKFDLQVDPVRTDLTFIRAFLAPGTLPPAMQNLGEVQLFLDAQGYARDLQGNMRVVTNRGNLSSDFQAKMNDDFTSQQIQATLRTESLSLAQFLGDSSGLGRLTMRADVNVDNSPSALAVRDSRVHIDLVEYNDYAYHDLNLAGSFVNNVADARIETNDTNLRMNLTARAELTGDTLIVASGVIDTVDLYALNLYADTLALSTRLDTVRVQGLNPNTLEALIAIRELRMQKDLQRLSNDSLIVQASTSADSGRVISLNTDFMRATASGNFAVEELPAAMEQIIAQYVSRFRSPDAVPPATPQTLALDVDIRPNPSLIQAFVPGLELPNPLSLYASLSSVNNQVELDINARKIVFSGTEIDSLQLSAETQDDQIQLISRINQIVMGTTNVPGVRMNVDLTEDNFDFNLKIAGDSAPSRLGLEGRLAILEDTFRVNLNETQLFLEGNEWILTDNATIAYAPEYLLIRDFGLSNEEQALEVSTQLNEAGTNVLNVDLREISIGDIATLLDQEALGLAGRINGNALVVDPFALERVQADIGIEGLMLDSTDMGMMQLQASKSNTEDILTASLNVEGPQHQLQASGTYNVAQEENNLDFDIDMSRFRLDQFQPLLASSLKQIKGNLTADLKVTGSPSAPNIVGELGFGDSTVIYPVATGVPYQFSNQRVRFTGNALNMNNFQMGDSEGNKLTLAGNIGFADLTNPSLNLKVNTNKFKFLNSTQYEGLESFYGRLYALVDLSVTGTVADMLAKGRFRTLDESSVSMRLDAGTSGDVQPASYIVFHDTQSDTVIAGNATPEADSLQAALNTMALTGFQLDADVELTPGTQLNIYIDEENKVEAVGSAILSVDMTKQGDIIISGTYEIEKGYYAMNLLGVINKEFAIRKGSTIQLNGGPTDATVNLTAVYESEAVLYGLADQGLVTGNAAAAAKQKQPVNVLLRIQGEMLSPTIGFEIELPEETQRAVGDALTQRVAQINQNENQLFRQVFGLVVLNQVIPDNGYQSSSTTAQSVNEKVDETVSQVLTTQLSNLTEEYLGGVQVSVDVGSKQNAEGTYGTGLDDRQVGVNLSKQLFDDRLKVTVGSNVDLGGNSASDRVPNGGNQNVTNVIGDIVVEYQLLADGLLNVKFFRRTNQNRTQFQATNSPEVIGASLANTIQFESLRKLLGIRRPEYRLKEEEEEDDEALKDEPVSMEENTPPANAPLTDGERP</sequence>
<keyword evidence="2 6" id="KW-0812">Transmembrane</keyword>
<accession>A0A1G9QC74</accession>
<dbReference type="RefSeq" id="WP_089686155.1">
    <property type="nucleotide sequence ID" value="NZ_FNFO01000010.1"/>
</dbReference>
<protein>
    <recommendedName>
        <fullName evidence="7">FHA domain-containing protein</fullName>
    </recommendedName>
</protein>
<comment type="subcellular location">
    <subcellularLocation>
        <location evidence="1">Membrane</location>
        <topology evidence="1">Single-pass membrane protein</topology>
    </subcellularLocation>
</comment>
<keyword evidence="4 6" id="KW-0472">Membrane</keyword>
<dbReference type="EMBL" id="FNFO01000010">
    <property type="protein sequence ID" value="SDM08579.1"/>
    <property type="molecule type" value="Genomic_DNA"/>
</dbReference>
<proteinExistence type="predicted"/>
<keyword evidence="3 6" id="KW-1133">Transmembrane helix</keyword>
<name>A0A1G9QC74_9BACT</name>
<gene>
    <name evidence="8" type="ORF">SAMN05421823_110118</name>
</gene>
<feature type="domain" description="FHA" evidence="7">
    <location>
        <begin position="556"/>
        <end position="610"/>
    </location>
</feature>
<evidence type="ECO:0000256" key="4">
    <source>
        <dbReference type="ARBA" id="ARBA00023136"/>
    </source>
</evidence>
<dbReference type="GO" id="GO:0005886">
    <property type="term" value="C:plasma membrane"/>
    <property type="evidence" value="ECO:0007669"/>
    <property type="project" value="InterPro"/>
</dbReference>
<evidence type="ECO:0000313" key="8">
    <source>
        <dbReference type="EMBL" id="SDM08579.1"/>
    </source>
</evidence>
<evidence type="ECO:0000256" key="5">
    <source>
        <dbReference type="SAM" id="MobiDB-lite"/>
    </source>
</evidence>
<evidence type="ECO:0000256" key="6">
    <source>
        <dbReference type="SAM" id="Phobius"/>
    </source>
</evidence>
<dbReference type="GO" id="GO:0009306">
    <property type="term" value="P:protein secretion"/>
    <property type="evidence" value="ECO:0007669"/>
    <property type="project" value="InterPro"/>
</dbReference>
<dbReference type="InterPro" id="IPR052894">
    <property type="entry name" value="AsmA-related"/>
</dbReference>
<feature type="region of interest" description="Disordered" evidence="5">
    <location>
        <begin position="1621"/>
        <end position="1661"/>
    </location>
</feature>
<dbReference type="PROSITE" id="PS50006">
    <property type="entry name" value="FHA_DOMAIN"/>
    <property type="match status" value="1"/>
</dbReference>
<organism evidence="8 9">
    <name type="scientific">Catalinimonas alkaloidigena</name>
    <dbReference type="NCBI Taxonomy" id="1075417"/>
    <lineage>
        <taxon>Bacteria</taxon>
        <taxon>Pseudomonadati</taxon>
        <taxon>Bacteroidota</taxon>
        <taxon>Cytophagia</taxon>
        <taxon>Cytophagales</taxon>
        <taxon>Catalimonadaceae</taxon>
        <taxon>Catalinimonas</taxon>
    </lineage>
</organism>
<reference evidence="8 9" key="1">
    <citation type="submission" date="2016-10" db="EMBL/GenBank/DDBJ databases">
        <authorList>
            <person name="de Groot N.N."/>
        </authorList>
    </citation>
    <scope>NUCLEOTIDE SEQUENCE [LARGE SCALE GENOMIC DNA]</scope>
    <source>
        <strain evidence="8 9">DSM 25186</strain>
    </source>
</reference>
<evidence type="ECO:0000256" key="3">
    <source>
        <dbReference type="ARBA" id="ARBA00022989"/>
    </source>
</evidence>
<keyword evidence="9" id="KW-1185">Reference proteome</keyword>
<dbReference type="GO" id="GO:0090313">
    <property type="term" value="P:regulation of protein targeting to membrane"/>
    <property type="evidence" value="ECO:0007669"/>
    <property type="project" value="TreeGrafter"/>
</dbReference>